<dbReference type="Gene3D" id="3.20.20.150">
    <property type="entry name" value="Divalent-metal-dependent TIM barrel enzymes"/>
    <property type="match status" value="1"/>
</dbReference>
<proteinExistence type="predicted"/>
<dbReference type="GO" id="GO:0016853">
    <property type="term" value="F:isomerase activity"/>
    <property type="evidence" value="ECO:0007669"/>
    <property type="project" value="UniProtKB-KW"/>
</dbReference>
<dbReference type="AlphaFoldDB" id="A0A3S5D408"/>
<feature type="domain" description="Xylose isomerase-like TIM barrel" evidence="1">
    <location>
        <begin position="43"/>
        <end position="289"/>
    </location>
</feature>
<dbReference type="InterPro" id="IPR013022">
    <property type="entry name" value="Xyl_isomerase-like_TIM-brl"/>
</dbReference>
<keyword evidence="2" id="KW-0413">Isomerase</keyword>
<dbReference type="InterPro" id="IPR036237">
    <property type="entry name" value="Xyl_isomerase-like_sf"/>
</dbReference>
<dbReference type="EMBL" id="UZWE01000029">
    <property type="protein sequence ID" value="VDS08600.1"/>
    <property type="molecule type" value="Genomic_DNA"/>
</dbReference>
<name>A0A3S5D408_9RHOB</name>
<dbReference type="SUPFAM" id="SSF51658">
    <property type="entry name" value="Xylose isomerase-like"/>
    <property type="match status" value="1"/>
</dbReference>
<protein>
    <submittedName>
        <fullName evidence="2">Xylose isomerase-like TIM barrel</fullName>
    </submittedName>
</protein>
<organism evidence="2 3">
    <name type="scientific">Paracoccus haematequi</name>
    <dbReference type="NCBI Taxonomy" id="2491866"/>
    <lineage>
        <taxon>Bacteria</taxon>
        <taxon>Pseudomonadati</taxon>
        <taxon>Pseudomonadota</taxon>
        <taxon>Alphaproteobacteria</taxon>
        <taxon>Rhodobacterales</taxon>
        <taxon>Paracoccaceae</taxon>
        <taxon>Paracoccus</taxon>
    </lineage>
</organism>
<evidence type="ECO:0000313" key="3">
    <source>
        <dbReference type="Proteomes" id="UP000270743"/>
    </source>
</evidence>
<keyword evidence="3" id="KW-1185">Reference proteome</keyword>
<dbReference type="Pfam" id="PF01261">
    <property type="entry name" value="AP_endonuc_2"/>
    <property type="match status" value="1"/>
</dbReference>
<dbReference type="PANTHER" id="PTHR12110">
    <property type="entry name" value="HYDROXYPYRUVATE ISOMERASE"/>
    <property type="match status" value="1"/>
</dbReference>
<evidence type="ECO:0000313" key="2">
    <source>
        <dbReference type="EMBL" id="VDS08600.1"/>
    </source>
</evidence>
<dbReference type="RefSeq" id="WP_241232737.1">
    <property type="nucleotide sequence ID" value="NZ_UZWE01000029.1"/>
</dbReference>
<accession>A0A3S5D408</accession>
<sequence>MTLPWTAETWPIAAAMIPFPGRLPDGRLVQDADPAVWAESLGEVADAGFDFVDPTDSWLRVADLDPARRADFVAICRDLGLSVPAISTSRRSVIDPRHGEEYLAYSHRVIDTAAELGAGHVSFGFFGPFTPAQQKALWFWTEQGVKNPDDAATYRLAVDRIRDLARHAADLGIQVALEMYEDTYVGTARDAVRFVTDVDHPSVKLNIDIGNLIRLHRPVEHWSEMIDLCVPFAGYWHVKNYYRIEDPSGLVMSHPAPLMGGTINWRAAIRKALDAGFASPFLVEHYGGDGLGVCAENRDYIKRILSGRTVLK</sequence>
<gene>
    <name evidence="2" type="ORF">PARHAE_01784</name>
</gene>
<dbReference type="InterPro" id="IPR050312">
    <property type="entry name" value="IolE/XylAMocC-like"/>
</dbReference>
<evidence type="ECO:0000259" key="1">
    <source>
        <dbReference type="Pfam" id="PF01261"/>
    </source>
</evidence>
<dbReference type="PANTHER" id="PTHR12110:SF41">
    <property type="entry name" value="INOSOSE DEHYDRATASE"/>
    <property type="match status" value="1"/>
</dbReference>
<dbReference type="Proteomes" id="UP000270743">
    <property type="component" value="Unassembled WGS sequence"/>
</dbReference>
<reference evidence="2 3" key="1">
    <citation type="submission" date="2018-12" db="EMBL/GenBank/DDBJ databases">
        <authorList>
            <person name="Criscuolo A."/>
        </authorList>
    </citation>
    <scope>NUCLEOTIDE SEQUENCE [LARGE SCALE GENOMIC DNA]</scope>
    <source>
        <strain evidence="2">ACIP1116241</strain>
    </source>
</reference>